<comment type="caution">
    <text evidence="1">The sequence shown here is derived from an EMBL/GenBank/DDBJ whole genome shotgun (WGS) entry which is preliminary data.</text>
</comment>
<dbReference type="Proteomes" id="UP001063166">
    <property type="component" value="Unassembled WGS sequence"/>
</dbReference>
<dbReference type="EMBL" id="BRPK01000018">
    <property type="protein sequence ID" value="GLB44743.1"/>
    <property type="molecule type" value="Genomic_DNA"/>
</dbReference>
<keyword evidence="2" id="KW-1185">Reference proteome</keyword>
<reference evidence="1" key="1">
    <citation type="submission" date="2022-07" db="EMBL/GenBank/DDBJ databases">
        <title>The genome of Lyophyllum shimeji provides insight into the initial evolution of ectomycorrhizal fungal genome.</title>
        <authorList>
            <person name="Kobayashi Y."/>
            <person name="Shibata T."/>
            <person name="Hirakawa H."/>
            <person name="Shigenobu S."/>
            <person name="Nishiyama T."/>
            <person name="Yamada A."/>
            <person name="Hasebe M."/>
            <person name="Kawaguchi M."/>
        </authorList>
    </citation>
    <scope>NUCLEOTIDE SEQUENCE</scope>
    <source>
        <strain evidence="1">AT787</strain>
    </source>
</reference>
<evidence type="ECO:0000313" key="2">
    <source>
        <dbReference type="Proteomes" id="UP001063166"/>
    </source>
</evidence>
<protein>
    <submittedName>
        <fullName evidence="1">Uncharacterized protein</fullName>
    </submittedName>
</protein>
<sequence>MLPNLQSLILAATSRDSDMELPRSRRSSFFPSLEELEIPNLQSLILAATSRDSDMELPRSRRSSFFPALEGLEIGSKSLSFCTEFLGLLPSELFTTLREICDASALRSLRICTKTRPAATMQIRTAHSQLTFSDSEDEDEQRVSRETMQAIPKSMRQGGCWEPDVQSVPGLTLNEGEWDGNVNVCETKNENENEGAIQVGCSL</sequence>
<organism evidence="1 2">
    <name type="scientific">Lyophyllum shimeji</name>
    <name type="common">Hon-shimeji</name>
    <name type="synonym">Tricholoma shimeji</name>
    <dbReference type="NCBI Taxonomy" id="47721"/>
    <lineage>
        <taxon>Eukaryota</taxon>
        <taxon>Fungi</taxon>
        <taxon>Dikarya</taxon>
        <taxon>Basidiomycota</taxon>
        <taxon>Agaricomycotina</taxon>
        <taxon>Agaricomycetes</taxon>
        <taxon>Agaricomycetidae</taxon>
        <taxon>Agaricales</taxon>
        <taxon>Tricholomatineae</taxon>
        <taxon>Lyophyllaceae</taxon>
        <taxon>Lyophyllum</taxon>
    </lineage>
</organism>
<name>A0A9P3PZ93_LYOSH</name>
<gene>
    <name evidence="1" type="ORF">LshimejAT787_1800800</name>
</gene>
<proteinExistence type="predicted"/>
<evidence type="ECO:0000313" key="1">
    <source>
        <dbReference type="EMBL" id="GLB44743.1"/>
    </source>
</evidence>
<accession>A0A9P3PZ93</accession>
<dbReference type="AlphaFoldDB" id="A0A9P3PZ93"/>